<evidence type="ECO:0000313" key="7">
    <source>
        <dbReference type="EMBL" id="VAX32637.1"/>
    </source>
</evidence>
<dbReference type="InterPro" id="IPR001949">
    <property type="entry name" value="NADH-UbQ_OxRdtase_51kDa_CS"/>
</dbReference>
<keyword evidence="4" id="KW-0408">Iron</keyword>
<dbReference type="Pfam" id="PF01512">
    <property type="entry name" value="Complex1_51K"/>
    <property type="match status" value="1"/>
</dbReference>
<dbReference type="CDD" id="cd02980">
    <property type="entry name" value="TRX_Fd_family"/>
    <property type="match status" value="1"/>
</dbReference>
<protein>
    <submittedName>
        <fullName evidence="7">HoxF-like protein</fullName>
    </submittedName>
</protein>
<dbReference type="FunFam" id="3.40.50.11540:FF:000001">
    <property type="entry name" value="NADH dehydrogenase [ubiquinone] flavoprotein 1, mitochondrial"/>
    <property type="match status" value="1"/>
</dbReference>
<dbReference type="PANTHER" id="PTHR43578">
    <property type="entry name" value="NADH-QUINONE OXIDOREDUCTASE SUBUNIT F"/>
    <property type="match status" value="1"/>
</dbReference>
<feature type="domain" description="4Fe-4S ferredoxin-type" evidence="6">
    <location>
        <begin position="567"/>
        <end position="594"/>
    </location>
</feature>
<dbReference type="GO" id="GO:0010181">
    <property type="term" value="F:FMN binding"/>
    <property type="evidence" value="ECO:0007669"/>
    <property type="project" value="InterPro"/>
</dbReference>
<keyword evidence="5" id="KW-0411">Iron-sulfur</keyword>
<dbReference type="SUPFAM" id="SSF52833">
    <property type="entry name" value="Thioredoxin-like"/>
    <property type="match status" value="1"/>
</dbReference>
<dbReference type="Gene3D" id="1.20.1440.230">
    <property type="entry name" value="NADH-ubiquinone oxidoreductase 51kDa subunit, iron-sulphur binding domain"/>
    <property type="match status" value="1"/>
</dbReference>
<dbReference type="InterPro" id="IPR017900">
    <property type="entry name" value="4Fe4S_Fe_S_CS"/>
</dbReference>
<dbReference type="Pfam" id="PF13187">
    <property type="entry name" value="Fer4_9"/>
    <property type="match status" value="1"/>
</dbReference>
<dbReference type="Gene3D" id="3.40.30.10">
    <property type="entry name" value="Glutaredoxin"/>
    <property type="match status" value="1"/>
</dbReference>
<dbReference type="SUPFAM" id="SSF140490">
    <property type="entry name" value="Nqo1C-terminal domain-like"/>
    <property type="match status" value="1"/>
</dbReference>
<dbReference type="InterPro" id="IPR019575">
    <property type="entry name" value="Nuop51_4Fe4S-bd"/>
</dbReference>
<keyword evidence="3" id="KW-0479">Metal-binding</keyword>
<dbReference type="Gene3D" id="6.10.250.1450">
    <property type="match status" value="1"/>
</dbReference>
<dbReference type="Gene3D" id="3.40.50.11540">
    <property type="entry name" value="NADH-ubiquinone oxidoreductase 51kDa subunit"/>
    <property type="match status" value="1"/>
</dbReference>
<dbReference type="InterPro" id="IPR037207">
    <property type="entry name" value="Nuop51_4Fe4S-bd_sf"/>
</dbReference>
<dbReference type="NCBIfam" id="NF010120">
    <property type="entry name" value="PRK13596.1"/>
    <property type="match status" value="1"/>
</dbReference>
<dbReference type="PANTHER" id="PTHR43578:SF3">
    <property type="entry name" value="NADH-QUINONE OXIDOREDUCTASE SUBUNIT F"/>
    <property type="match status" value="1"/>
</dbReference>
<gene>
    <name evidence="7" type="ORF">MNBD_NITROSPIRAE03-590</name>
</gene>
<feature type="domain" description="4Fe-4S ferredoxin-type" evidence="6">
    <location>
        <begin position="537"/>
        <end position="566"/>
    </location>
</feature>
<dbReference type="InterPro" id="IPR011538">
    <property type="entry name" value="Nuo51_FMN-bd"/>
</dbReference>
<evidence type="ECO:0000256" key="5">
    <source>
        <dbReference type="ARBA" id="ARBA00023014"/>
    </source>
</evidence>
<comment type="similarity">
    <text evidence="1">Belongs to the complex I 51 kDa subunit family.</text>
</comment>
<organism evidence="7">
    <name type="scientific">hydrothermal vent metagenome</name>
    <dbReference type="NCBI Taxonomy" id="652676"/>
    <lineage>
        <taxon>unclassified sequences</taxon>
        <taxon>metagenomes</taxon>
        <taxon>ecological metagenomes</taxon>
    </lineage>
</organism>
<dbReference type="GO" id="GO:0008137">
    <property type="term" value="F:NADH dehydrogenase (ubiquinone) activity"/>
    <property type="evidence" value="ECO:0007669"/>
    <property type="project" value="InterPro"/>
</dbReference>
<dbReference type="SUPFAM" id="SSF142984">
    <property type="entry name" value="Nqo1 middle domain-like"/>
    <property type="match status" value="1"/>
</dbReference>
<dbReference type="FunFam" id="1.20.1440.230:FF:000001">
    <property type="entry name" value="Mitochondrial NADH dehydrogenase flavoprotein 1"/>
    <property type="match status" value="1"/>
</dbReference>
<accession>A0A3B1DVC5</accession>
<dbReference type="AlphaFoldDB" id="A0A3B1DVC5"/>
<dbReference type="SMART" id="SM00928">
    <property type="entry name" value="NADH_4Fe-4S"/>
    <property type="match status" value="1"/>
</dbReference>
<dbReference type="PROSITE" id="PS00645">
    <property type="entry name" value="COMPLEX1_51K_2"/>
    <property type="match status" value="1"/>
</dbReference>
<evidence type="ECO:0000256" key="2">
    <source>
        <dbReference type="ARBA" id="ARBA00022485"/>
    </source>
</evidence>
<dbReference type="Gene3D" id="3.30.70.20">
    <property type="match status" value="1"/>
</dbReference>
<dbReference type="SUPFAM" id="SSF142019">
    <property type="entry name" value="Nqo1 FMN-binding domain-like"/>
    <property type="match status" value="1"/>
</dbReference>
<dbReference type="SUPFAM" id="SSF54862">
    <property type="entry name" value="4Fe-4S ferredoxins"/>
    <property type="match status" value="1"/>
</dbReference>
<evidence type="ECO:0000259" key="6">
    <source>
        <dbReference type="PROSITE" id="PS51379"/>
    </source>
</evidence>
<dbReference type="PROSITE" id="PS00198">
    <property type="entry name" value="4FE4S_FER_1"/>
    <property type="match status" value="1"/>
</dbReference>
<dbReference type="PROSITE" id="PS51379">
    <property type="entry name" value="4FE4S_FER_2"/>
    <property type="match status" value="2"/>
</dbReference>
<dbReference type="InterPro" id="IPR036249">
    <property type="entry name" value="Thioredoxin-like_sf"/>
</dbReference>
<name>A0A3B1DVC5_9ZZZZ</name>
<keyword evidence="2" id="KW-0004">4Fe-4S</keyword>
<dbReference type="InterPro" id="IPR017896">
    <property type="entry name" value="4Fe4S_Fe-S-bd"/>
</dbReference>
<sequence length="594" mass="64082">MMQEGNIVIKVCMGTGGIAAGGPGVVSAFKKEIQAAGINASVENNCSVHNVGCRGFCARDVLVDVIIDGEKTTYEYIKSDMVPGIVQEHLLHGRAVGDWVVKEDYHTFHEKQVKVVLSDCGEVDPEDIESYVERGGYEALKKVLATMTPEETIDLIKASGLRGRGGAGFPTGLKWEFARKAPGEPKYVICNADEGDPGAFMDRSVIEGNPHSVIEGMIIGAYAIGTLKGYVYIRAEYPLAVERLKIALDQARQSCFLGKKIQDRDFDFDIKIKLGAGAFVCGEETALIASIEGNRGMPRAKPPFPAQKGLWGKPTVINNVETLANIAHIIRNGADWFAQFGTEKSKGTKVFALTGKVKNSGLIEVPLGIALREIVYDIGGGIEGDRKLKAVQTGGPSGGCITADMMDIAVDYESLAKAGSIVGSGGMVVMDETDCMVNIAKYFLEFTQAESCGKCVPCRIGTKRLLEILQRITDGRGRPGDTGLLEKLSNDIKSASLCGLGQTAPNPVLSTLRYFRDEYKAHIHEKRCPAGVCKNLLTYSILEEFCKGCTMCARVCPAGAIVGEKKKPHKIIQEICVKCGACFETCKFKAIRKG</sequence>
<dbReference type="Gene3D" id="3.10.20.600">
    <property type="match status" value="1"/>
</dbReference>
<evidence type="ECO:0000256" key="1">
    <source>
        <dbReference type="ARBA" id="ARBA00007523"/>
    </source>
</evidence>
<reference evidence="7" key="1">
    <citation type="submission" date="2018-06" db="EMBL/GenBank/DDBJ databases">
        <authorList>
            <person name="Zhirakovskaya E."/>
        </authorList>
    </citation>
    <scope>NUCLEOTIDE SEQUENCE</scope>
</reference>
<evidence type="ECO:0000256" key="4">
    <source>
        <dbReference type="ARBA" id="ARBA00023004"/>
    </source>
</evidence>
<dbReference type="GO" id="GO:0051539">
    <property type="term" value="F:4 iron, 4 sulfur cluster binding"/>
    <property type="evidence" value="ECO:0007669"/>
    <property type="project" value="UniProtKB-KW"/>
</dbReference>
<dbReference type="EMBL" id="UOGI01000147">
    <property type="protein sequence ID" value="VAX32637.1"/>
    <property type="molecule type" value="Genomic_DNA"/>
</dbReference>
<dbReference type="Pfam" id="PF10589">
    <property type="entry name" value="NADH_4Fe-4S"/>
    <property type="match status" value="1"/>
</dbReference>
<evidence type="ECO:0000256" key="3">
    <source>
        <dbReference type="ARBA" id="ARBA00022723"/>
    </source>
</evidence>
<dbReference type="GO" id="GO:0046872">
    <property type="term" value="F:metal ion binding"/>
    <property type="evidence" value="ECO:0007669"/>
    <property type="project" value="UniProtKB-KW"/>
</dbReference>
<dbReference type="InterPro" id="IPR037225">
    <property type="entry name" value="Nuo51_FMN-bd_sf"/>
</dbReference>
<proteinExistence type="inferred from homology"/>